<evidence type="ECO:0000313" key="1">
    <source>
        <dbReference type="EMBL" id="SVA96981.1"/>
    </source>
</evidence>
<dbReference type="EMBL" id="UINC01024060">
    <property type="protein sequence ID" value="SVA96981.1"/>
    <property type="molecule type" value="Genomic_DNA"/>
</dbReference>
<reference evidence="1" key="1">
    <citation type="submission" date="2018-05" db="EMBL/GenBank/DDBJ databases">
        <authorList>
            <person name="Lanie J.A."/>
            <person name="Ng W.-L."/>
            <person name="Kazmierczak K.M."/>
            <person name="Andrzejewski T.M."/>
            <person name="Davidsen T.M."/>
            <person name="Wayne K.J."/>
            <person name="Tettelin H."/>
            <person name="Glass J.I."/>
            <person name="Rusch D."/>
            <person name="Podicherti R."/>
            <person name="Tsui H.-C.T."/>
            <person name="Winkler M.E."/>
        </authorList>
    </citation>
    <scope>NUCLEOTIDE SEQUENCE</scope>
</reference>
<dbReference type="AlphaFoldDB" id="A0A382A6W4"/>
<gene>
    <name evidence="1" type="ORF">METZ01_LOCUS149835</name>
</gene>
<sequence>MRNFLFSLALFSLFQIANAEILEVYTWKPYPGKTDQLLLDMQEAASIHSGLGVSVSINALGVGTSQDIDYVLRFDDLESWGRLNDAAVNSPEWNAFIAKAGANPSAELVSSFSLVNQDPSNMANDFTEPGQVINAFRWKPASGLEGTNALRQGFLTAKGIHENLGARVETYEINSSVDVGQMQYLMIYDSYSHMAEVNAAMATDPEWLAFQSSIAATPEQAATLVWAIVASTIANWD</sequence>
<name>A0A382A6W4_9ZZZZ</name>
<evidence type="ECO:0008006" key="2">
    <source>
        <dbReference type="Google" id="ProtNLM"/>
    </source>
</evidence>
<accession>A0A382A6W4</accession>
<protein>
    <recommendedName>
        <fullName evidence="2">NIPSNAP domain-containing protein</fullName>
    </recommendedName>
</protein>
<proteinExistence type="predicted"/>
<organism evidence="1">
    <name type="scientific">marine metagenome</name>
    <dbReference type="NCBI Taxonomy" id="408172"/>
    <lineage>
        <taxon>unclassified sequences</taxon>
        <taxon>metagenomes</taxon>
        <taxon>ecological metagenomes</taxon>
    </lineage>
</organism>